<proteinExistence type="inferred from homology"/>
<dbReference type="InterPro" id="IPR036942">
    <property type="entry name" value="Beta-barrel_TonB_sf"/>
</dbReference>
<keyword evidence="3 11" id="KW-1134">Transmembrane beta strand</keyword>
<keyword evidence="17" id="KW-1185">Reference proteome</keyword>
<keyword evidence="4" id="KW-0410">Iron transport</keyword>
<evidence type="ECO:0000256" key="12">
    <source>
        <dbReference type="RuleBase" id="RU003357"/>
    </source>
</evidence>
<evidence type="ECO:0000256" key="6">
    <source>
        <dbReference type="ARBA" id="ARBA00023004"/>
    </source>
</evidence>
<protein>
    <submittedName>
        <fullName evidence="16">TonB-dependent receptor</fullName>
    </submittedName>
</protein>
<dbReference type="InterPro" id="IPR012910">
    <property type="entry name" value="Plug_dom"/>
</dbReference>
<evidence type="ECO:0000256" key="9">
    <source>
        <dbReference type="ARBA" id="ARBA00023136"/>
    </source>
</evidence>
<dbReference type="PANTHER" id="PTHR32552">
    <property type="entry name" value="FERRICHROME IRON RECEPTOR-RELATED"/>
    <property type="match status" value="1"/>
</dbReference>
<dbReference type="PROSITE" id="PS52016">
    <property type="entry name" value="TONB_DEPENDENT_REC_3"/>
    <property type="match status" value="1"/>
</dbReference>
<keyword evidence="6" id="KW-0408">Iron</keyword>
<feature type="chain" id="PRO_5047026426" evidence="13">
    <location>
        <begin position="28"/>
        <end position="856"/>
    </location>
</feature>
<keyword evidence="5 11" id="KW-0812">Transmembrane</keyword>
<keyword evidence="2 11" id="KW-0813">Transport</keyword>
<evidence type="ECO:0000259" key="15">
    <source>
        <dbReference type="Pfam" id="PF07715"/>
    </source>
</evidence>
<keyword evidence="10 11" id="KW-0998">Cell outer membrane</keyword>
<sequence length="856" mass="92576">MTDKAWKSVLSLSVAMSSLTVSMAAMAQGTDGEIIVTARRTEERLQDVPISITVFNQEQLQKRNIAVASDLAVYTPSLSVNTRYGPEKATFAIRGFNQDAAAAPTVGVYFADVVGVRAQGGTASGSTVGAGSFTDLQNVQVLKGPQGTLFGRNTTGGAVLLVPQRPTDNLEGYVEGTYGNYDQKRVQAALNVPLADTFKVRFAVDRNKRDGYMRNRTGVGPDAYNDVDYFYGRMSILAELTPELENYTIATYSSSDTYGYANRYESCDRNPVSPFEIDPRTGQRGNLPRYYTSLAACDQIDRQAARGDGPLDVEVRNPNPGIKLDLWQVINTTTWQASDTITIKNILSYGEYREKAAFNLYSDNFFVPDTGVTRALAANGGPAPGSPFTYIRLGTQPGYDAAAGSTTVEELQLQGRTTDGKLTYVVGGYLEFSRPLGWNQQRTGIYGNCADPGTLDCQGGLPLVPLPAGALFPGSPAFTLPGAIISESRTRFAFDNHGVFAQGTYNFTDQLALTLGGRWTFDKIDGYAESNRYLFATLPAAFGGSTRLFQRVCNDNLNHPTVNLITNGGNTAACGTNIVNKSNKPTWLVGLDYKPTPDWLLYAKYARGYRQGAVNFTNPGLETVGPEKLDSFEIGSKLSFRGSVPGYFNLAAFYNDFSDQQIFGALVAKPDSGLSGGAALINAGKSIIKGIEADAGITAFEMLRLSANYTYLDTELKELVPPTLSPDSPFEEIIPRGEVGGPLTYSPKHRLTLSGDVMLPVPETVGDVTLGAIYTYTSSQYVDGNVSIPSYSLLNLNLAFNNIAESGIDVVGFATNITNKKYRITSGGGFESSGIQDFAYGQPRIYGVRVRYNFGR</sequence>
<evidence type="ECO:0000256" key="7">
    <source>
        <dbReference type="ARBA" id="ARBA00023065"/>
    </source>
</evidence>
<keyword evidence="9 11" id="KW-0472">Membrane</keyword>
<dbReference type="EMBL" id="JBFNXR010000019">
    <property type="protein sequence ID" value="MEW9854249.1"/>
    <property type="molecule type" value="Genomic_DNA"/>
</dbReference>
<dbReference type="Pfam" id="PF07715">
    <property type="entry name" value="Plug"/>
    <property type="match status" value="1"/>
</dbReference>
<evidence type="ECO:0000256" key="1">
    <source>
        <dbReference type="ARBA" id="ARBA00004571"/>
    </source>
</evidence>
<keyword evidence="8 12" id="KW-0798">TonB box</keyword>
<comment type="caution">
    <text evidence="16">The sequence shown here is derived from an EMBL/GenBank/DDBJ whole genome shotgun (WGS) entry which is preliminary data.</text>
</comment>
<dbReference type="InterPro" id="IPR039426">
    <property type="entry name" value="TonB-dep_rcpt-like"/>
</dbReference>
<evidence type="ECO:0000259" key="14">
    <source>
        <dbReference type="Pfam" id="PF00593"/>
    </source>
</evidence>
<feature type="domain" description="TonB-dependent receptor plug" evidence="15">
    <location>
        <begin position="45"/>
        <end position="158"/>
    </location>
</feature>
<evidence type="ECO:0000256" key="11">
    <source>
        <dbReference type="PROSITE-ProRule" id="PRU01360"/>
    </source>
</evidence>
<feature type="signal peptide" evidence="13">
    <location>
        <begin position="1"/>
        <end position="27"/>
    </location>
</feature>
<dbReference type="Gene3D" id="2.170.130.10">
    <property type="entry name" value="TonB-dependent receptor, plug domain"/>
    <property type="match status" value="1"/>
</dbReference>
<dbReference type="PANTHER" id="PTHR32552:SF81">
    <property type="entry name" value="TONB-DEPENDENT OUTER MEMBRANE RECEPTOR"/>
    <property type="match status" value="1"/>
</dbReference>
<dbReference type="InterPro" id="IPR000531">
    <property type="entry name" value="Beta-barrel_TonB"/>
</dbReference>
<evidence type="ECO:0000313" key="17">
    <source>
        <dbReference type="Proteomes" id="UP001556118"/>
    </source>
</evidence>
<evidence type="ECO:0000256" key="3">
    <source>
        <dbReference type="ARBA" id="ARBA00022452"/>
    </source>
</evidence>
<organism evidence="16 17">
    <name type="scientific">Novosphingobium rhizovicinum</name>
    <dbReference type="NCBI Taxonomy" id="3228928"/>
    <lineage>
        <taxon>Bacteria</taxon>
        <taxon>Pseudomonadati</taxon>
        <taxon>Pseudomonadota</taxon>
        <taxon>Alphaproteobacteria</taxon>
        <taxon>Sphingomonadales</taxon>
        <taxon>Sphingomonadaceae</taxon>
        <taxon>Novosphingobium</taxon>
    </lineage>
</organism>
<evidence type="ECO:0000256" key="13">
    <source>
        <dbReference type="SAM" id="SignalP"/>
    </source>
</evidence>
<dbReference type="RefSeq" id="WP_367769582.1">
    <property type="nucleotide sequence ID" value="NZ_JBFNXR010000019.1"/>
</dbReference>
<dbReference type="InterPro" id="IPR037066">
    <property type="entry name" value="Plug_dom_sf"/>
</dbReference>
<reference evidence="16 17" key="1">
    <citation type="submission" date="2024-06" db="EMBL/GenBank/DDBJ databases">
        <title>Novosphingobium rhizovicinus M1R2S20.</title>
        <authorList>
            <person name="Sun J.-Q."/>
        </authorList>
    </citation>
    <scope>NUCLEOTIDE SEQUENCE [LARGE SCALE GENOMIC DNA]</scope>
    <source>
        <strain evidence="16 17">M1R2S20</strain>
    </source>
</reference>
<dbReference type="Pfam" id="PF00593">
    <property type="entry name" value="TonB_dep_Rec_b-barrel"/>
    <property type="match status" value="1"/>
</dbReference>
<comment type="similarity">
    <text evidence="11 12">Belongs to the TonB-dependent receptor family.</text>
</comment>
<evidence type="ECO:0000256" key="2">
    <source>
        <dbReference type="ARBA" id="ARBA00022448"/>
    </source>
</evidence>
<comment type="subcellular location">
    <subcellularLocation>
        <location evidence="1 11">Cell outer membrane</location>
        <topology evidence="1 11">Multi-pass membrane protein</topology>
    </subcellularLocation>
</comment>
<name>A0ABV3R941_9SPHN</name>
<keyword evidence="16" id="KW-0675">Receptor</keyword>
<gene>
    <name evidence="16" type="ORF">ABUH87_03525</name>
</gene>
<evidence type="ECO:0000313" key="16">
    <source>
        <dbReference type="EMBL" id="MEW9854249.1"/>
    </source>
</evidence>
<dbReference type="Proteomes" id="UP001556118">
    <property type="component" value="Unassembled WGS sequence"/>
</dbReference>
<evidence type="ECO:0000256" key="10">
    <source>
        <dbReference type="ARBA" id="ARBA00023237"/>
    </source>
</evidence>
<evidence type="ECO:0000256" key="8">
    <source>
        <dbReference type="ARBA" id="ARBA00023077"/>
    </source>
</evidence>
<keyword evidence="7" id="KW-0406">Ion transport</keyword>
<feature type="domain" description="TonB-dependent receptor-like beta-barrel" evidence="14">
    <location>
        <begin position="283"/>
        <end position="801"/>
    </location>
</feature>
<evidence type="ECO:0000256" key="5">
    <source>
        <dbReference type="ARBA" id="ARBA00022692"/>
    </source>
</evidence>
<evidence type="ECO:0000256" key="4">
    <source>
        <dbReference type="ARBA" id="ARBA00022496"/>
    </source>
</evidence>
<dbReference type="SUPFAM" id="SSF56935">
    <property type="entry name" value="Porins"/>
    <property type="match status" value="1"/>
</dbReference>
<accession>A0ABV3R941</accession>
<keyword evidence="13" id="KW-0732">Signal</keyword>
<dbReference type="Gene3D" id="2.40.170.20">
    <property type="entry name" value="TonB-dependent receptor, beta-barrel domain"/>
    <property type="match status" value="1"/>
</dbReference>